<dbReference type="STRING" id="696127.midi_00224"/>
<dbReference type="HOGENOM" id="CLU_2991736_0_0_5"/>
<protein>
    <submittedName>
        <fullName evidence="1">Uncharacterized protein</fullName>
    </submittedName>
</protein>
<name>F7XV43_MIDMI</name>
<evidence type="ECO:0000313" key="2">
    <source>
        <dbReference type="Proteomes" id="UP000006639"/>
    </source>
</evidence>
<reference evidence="1 2" key="1">
    <citation type="journal article" date="2011" name="Mol. Biol. Evol.">
        <title>Phylogenomic evidence for the presence of a flagellum and cbb3 oxidase in the free-living mitochondrial ancestor.</title>
        <authorList>
            <person name="Sassera D."/>
            <person name="Lo N."/>
            <person name="Epis S."/>
            <person name="D'Auria G."/>
            <person name="Montagna M."/>
            <person name="Comandatore F."/>
            <person name="Horner D."/>
            <person name="Pereto J."/>
            <person name="Luciano A.M."/>
            <person name="Franciosi F."/>
            <person name="Ferri E."/>
            <person name="Crotti E."/>
            <person name="Bazzocchi C."/>
            <person name="Daffonchio D."/>
            <person name="Sacchi L."/>
            <person name="Moya A."/>
            <person name="Latorre A."/>
            <person name="Bandi C."/>
        </authorList>
    </citation>
    <scope>NUCLEOTIDE SEQUENCE [LARGE SCALE GENOMIC DNA]</scope>
    <source>
        <strain evidence="1 2">IricVA</strain>
    </source>
</reference>
<keyword evidence="2" id="KW-1185">Reference proteome</keyword>
<evidence type="ECO:0000313" key="1">
    <source>
        <dbReference type="EMBL" id="AEI88542.1"/>
    </source>
</evidence>
<dbReference type="Proteomes" id="UP000006639">
    <property type="component" value="Chromosome"/>
</dbReference>
<dbReference type="KEGG" id="mmn:midi_00224"/>
<organism evidence="1 2">
    <name type="scientific">Midichloria mitochondrii (strain IricVA)</name>
    <dbReference type="NCBI Taxonomy" id="696127"/>
    <lineage>
        <taxon>Bacteria</taxon>
        <taxon>Pseudomonadati</taxon>
        <taxon>Pseudomonadota</taxon>
        <taxon>Alphaproteobacteria</taxon>
        <taxon>Rickettsiales</taxon>
        <taxon>Candidatus Midichloriaceae</taxon>
        <taxon>Candidatus Midichloria</taxon>
    </lineage>
</organism>
<proteinExistence type="predicted"/>
<sequence>MSIISRGSKINNFIVRADIPHLRVVIRIAIMCIKRYNHWKYNKIAAYEIHYYTNNRV</sequence>
<dbReference type="EMBL" id="CP002130">
    <property type="protein sequence ID" value="AEI88542.1"/>
    <property type="molecule type" value="Genomic_DNA"/>
</dbReference>
<accession>F7XV43</accession>
<gene>
    <name evidence="1" type="ordered locus">midi_00224</name>
</gene>
<dbReference type="AlphaFoldDB" id="F7XV43"/>